<reference evidence="3" key="1">
    <citation type="journal article" date="2019" name="Int. J. Syst. Evol. Microbiol.">
        <title>The Global Catalogue of Microorganisms (GCM) 10K type strain sequencing project: providing services to taxonomists for standard genome sequencing and annotation.</title>
        <authorList>
            <consortium name="The Broad Institute Genomics Platform"/>
            <consortium name="The Broad Institute Genome Sequencing Center for Infectious Disease"/>
            <person name="Wu L."/>
            <person name="Ma J."/>
        </authorList>
    </citation>
    <scope>NUCLEOTIDE SEQUENCE [LARGE SCALE GENOMIC DNA]</scope>
    <source>
        <strain evidence="3">JCM 3369</strain>
    </source>
</reference>
<sequence length="97" mass="10381">MPALADYRSETRELLARRLASEFAAFTHSAVERCVADVQACATHLGLDATPALVERMAREHLVGMIKSEPPSGRLSARLDDMAPGCAMDGPGDRVDG</sequence>
<name>A0ABW2CTD0_9ACTN</name>
<organism evidence="2 3">
    <name type="scientific">Actinomadura yumaensis</name>
    <dbReference type="NCBI Taxonomy" id="111807"/>
    <lineage>
        <taxon>Bacteria</taxon>
        <taxon>Bacillati</taxon>
        <taxon>Actinomycetota</taxon>
        <taxon>Actinomycetes</taxon>
        <taxon>Streptosporangiales</taxon>
        <taxon>Thermomonosporaceae</taxon>
        <taxon>Actinomadura</taxon>
    </lineage>
</organism>
<feature type="region of interest" description="Disordered" evidence="1">
    <location>
        <begin position="67"/>
        <end position="97"/>
    </location>
</feature>
<evidence type="ECO:0000313" key="3">
    <source>
        <dbReference type="Proteomes" id="UP001596380"/>
    </source>
</evidence>
<dbReference type="Proteomes" id="UP001596380">
    <property type="component" value="Unassembled WGS sequence"/>
</dbReference>
<evidence type="ECO:0000313" key="2">
    <source>
        <dbReference type="EMBL" id="MFC6883959.1"/>
    </source>
</evidence>
<dbReference type="EMBL" id="JBHSXS010000023">
    <property type="protein sequence ID" value="MFC6883959.1"/>
    <property type="molecule type" value="Genomic_DNA"/>
</dbReference>
<proteinExistence type="predicted"/>
<dbReference type="RefSeq" id="WP_160823239.1">
    <property type="nucleotide sequence ID" value="NZ_JBHSXE010000001.1"/>
</dbReference>
<accession>A0ABW2CTD0</accession>
<comment type="caution">
    <text evidence="2">The sequence shown here is derived from an EMBL/GenBank/DDBJ whole genome shotgun (WGS) entry which is preliminary data.</text>
</comment>
<protein>
    <submittedName>
        <fullName evidence="2">Uncharacterized protein</fullName>
    </submittedName>
</protein>
<gene>
    <name evidence="2" type="ORF">ACFQKB_29660</name>
</gene>
<keyword evidence="3" id="KW-1185">Reference proteome</keyword>
<evidence type="ECO:0000256" key="1">
    <source>
        <dbReference type="SAM" id="MobiDB-lite"/>
    </source>
</evidence>